<dbReference type="EMBL" id="HBUF01524642">
    <property type="protein sequence ID" value="CAG6749889.1"/>
    <property type="molecule type" value="Transcribed_RNA"/>
</dbReference>
<dbReference type="GO" id="GO:0006915">
    <property type="term" value="P:apoptotic process"/>
    <property type="evidence" value="ECO:0007669"/>
    <property type="project" value="TreeGrafter"/>
</dbReference>
<organism evidence="2">
    <name type="scientific">Cacopsylla melanoneura</name>
    <dbReference type="NCBI Taxonomy" id="428564"/>
    <lineage>
        <taxon>Eukaryota</taxon>
        <taxon>Metazoa</taxon>
        <taxon>Ecdysozoa</taxon>
        <taxon>Arthropoda</taxon>
        <taxon>Hexapoda</taxon>
        <taxon>Insecta</taxon>
        <taxon>Pterygota</taxon>
        <taxon>Neoptera</taxon>
        <taxon>Paraneoptera</taxon>
        <taxon>Hemiptera</taxon>
        <taxon>Sternorrhyncha</taxon>
        <taxon>Psylloidea</taxon>
        <taxon>Psyllidae</taxon>
        <taxon>Psyllinae</taxon>
        <taxon>Cacopsylla</taxon>
    </lineage>
</organism>
<evidence type="ECO:0000313" key="2">
    <source>
        <dbReference type="EMBL" id="CAG6665545.1"/>
    </source>
</evidence>
<feature type="domain" description="Programmed cell death protein 2 C-terminal" evidence="1">
    <location>
        <begin position="284"/>
        <end position="390"/>
    </location>
</feature>
<dbReference type="PANTHER" id="PTHR46421">
    <property type="entry name" value="PROGRAMMED CELL DEATH PROTEIN 2-LIKE"/>
    <property type="match status" value="1"/>
</dbReference>
<dbReference type="AlphaFoldDB" id="A0A8D8S972"/>
<dbReference type="GO" id="GO:0005737">
    <property type="term" value="C:cytoplasm"/>
    <property type="evidence" value="ECO:0007669"/>
    <property type="project" value="InterPro"/>
</dbReference>
<dbReference type="InterPro" id="IPR052815">
    <property type="entry name" value="PDCD2-like_regulator"/>
</dbReference>
<sequence length="394" mass="43308">MASKNPTVYLGYIDELIRECSSSSIEFTSNKIGGKPVWATDIKNSTPSCKICGLKLILVAQLYAPLENSPYHRCLFVFACINSSCWNQNKSWVCIRCQVIDPTYIVHNPVVEKKTIVNKNVSSEWCGDAEDWGSESEGDDENGNVETGITNLSLSEECSQDNNASSIVVGATGSVTTPVASAEIEGGEEDVVEMESPVSSQVNVMSLLHSSVSVPQVSSQQAFQFVPYYLNFDPEVLDTSSSPDSHVASLLHAYSKCHPVDNAISSGGCDGGEGYEKSVPGHGDKMFHRFVSRVRQNPGHVIRYCRDNSEILWMSRSEPVSELRCRNCHAPLQFECQLLSTLIPCILLQLSPNGSGEEGHLEFGCVYVFTCSENCWSDGDVWREETVIVQAEVY</sequence>
<name>A0A8D8S972_9HEMI</name>
<protein>
    <submittedName>
        <fullName evidence="2">Programmed cell death protein 2-like</fullName>
    </submittedName>
</protein>
<accession>A0A8D8S972</accession>
<dbReference type="InterPro" id="IPR007320">
    <property type="entry name" value="PDCD2_C"/>
</dbReference>
<proteinExistence type="predicted"/>
<dbReference type="Pfam" id="PF04194">
    <property type="entry name" value="PDCD2_C"/>
    <property type="match status" value="1"/>
</dbReference>
<dbReference type="EMBL" id="HBUF01524644">
    <property type="protein sequence ID" value="CAG6749891.1"/>
    <property type="molecule type" value="Transcribed_RNA"/>
</dbReference>
<reference evidence="2" key="1">
    <citation type="submission" date="2021-05" db="EMBL/GenBank/DDBJ databases">
        <authorList>
            <person name="Alioto T."/>
            <person name="Alioto T."/>
            <person name="Gomez Garrido J."/>
        </authorList>
    </citation>
    <scope>NUCLEOTIDE SEQUENCE</scope>
</reference>
<evidence type="ECO:0000259" key="1">
    <source>
        <dbReference type="Pfam" id="PF04194"/>
    </source>
</evidence>
<dbReference type="EMBL" id="HBUF01524643">
    <property type="protein sequence ID" value="CAG6749890.1"/>
    <property type="molecule type" value="Transcribed_RNA"/>
</dbReference>
<dbReference type="EMBL" id="HBUF01210960">
    <property type="protein sequence ID" value="CAG6665545.1"/>
    <property type="molecule type" value="Transcribed_RNA"/>
</dbReference>
<dbReference type="PANTHER" id="PTHR46421:SF1">
    <property type="entry name" value="PROGRAMMED CELL DEATH PROTEIN 2-LIKE"/>
    <property type="match status" value="1"/>
</dbReference>
<dbReference type="EMBL" id="HBUF01210959">
    <property type="protein sequence ID" value="CAG6665544.1"/>
    <property type="molecule type" value="Transcribed_RNA"/>
</dbReference>